<feature type="transmembrane region" description="Helical" evidence="8">
    <location>
        <begin position="196"/>
        <end position="213"/>
    </location>
</feature>
<comment type="subcellular location">
    <subcellularLocation>
        <location evidence="1">Cell membrane</location>
        <topology evidence="1">Multi-pass membrane protein</topology>
    </subcellularLocation>
</comment>
<gene>
    <name evidence="9" type="ORF">DWX20_01150</name>
</gene>
<proteinExistence type="predicted"/>
<dbReference type="PANTHER" id="PTHR32024">
    <property type="entry name" value="TRK SYSTEM POTASSIUM UPTAKE PROTEIN TRKG-RELATED"/>
    <property type="match status" value="1"/>
</dbReference>
<organism evidence="9 10">
    <name type="scientific">Solobacterium moorei</name>
    <dbReference type="NCBI Taxonomy" id="102148"/>
    <lineage>
        <taxon>Bacteria</taxon>
        <taxon>Bacillati</taxon>
        <taxon>Bacillota</taxon>
        <taxon>Erysipelotrichia</taxon>
        <taxon>Erysipelotrichales</taxon>
        <taxon>Erysipelotrichaceae</taxon>
        <taxon>Solobacterium</taxon>
    </lineage>
</organism>
<dbReference type="Pfam" id="PF02386">
    <property type="entry name" value="TrkH"/>
    <property type="match status" value="1"/>
</dbReference>
<feature type="transmembrane region" description="Helical" evidence="8">
    <location>
        <begin position="134"/>
        <end position="152"/>
    </location>
</feature>
<dbReference type="Proteomes" id="UP000284731">
    <property type="component" value="Unassembled WGS sequence"/>
</dbReference>
<feature type="transmembrane region" description="Helical" evidence="8">
    <location>
        <begin position="12"/>
        <end position="33"/>
    </location>
</feature>
<name>A0A412PHQ1_9FIRM</name>
<feature type="transmembrane region" description="Helical" evidence="8">
    <location>
        <begin position="159"/>
        <end position="176"/>
    </location>
</feature>
<reference evidence="9 10" key="1">
    <citation type="submission" date="2018-08" db="EMBL/GenBank/DDBJ databases">
        <title>A genome reference for cultivated species of the human gut microbiota.</title>
        <authorList>
            <person name="Zou Y."/>
            <person name="Xue W."/>
            <person name="Luo G."/>
        </authorList>
    </citation>
    <scope>NUCLEOTIDE SEQUENCE [LARGE SCALE GENOMIC DNA]</scope>
    <source>
        <strain evidence="9 10">AF18-46</strain>
    </source>
</reference>
<evidence type="ECO:0000256" key="6">
    <source>
        <dbReference type="ARBA" id="ARBA00023065"/>
    </source>
</evidence>
<dbReference type="GO" id="GO:0005886">
    <property type="term" value="C:plasma membrane"/>
    <property type="evidence" value="ECO:0007669"/>
    <property type="project" value="UniProtKB-SubCell"/>
</dbReference>
<keyword evidence="4 8" id="KW-0812">Transmembrane</keyword>
<feature type="transmembrane region" description="Helical" evidence="8">
    <location>
        <begin position="76"/>
        <end position="99"/>
    </location>
</feature>
<dbReference type="RefSeq" id="WP_118764163.1">
    <property type="nucleotide sequence ID" value="NZ_CABJCF010000001.1"/>
</dbReference>
<feature type="transmembrane region" description="Helical" evidence="8">
    <location>
        <begin position="234"/>
        <end position="252"/>
    </location>
</feature>
<evidence type="ECO:0000313" key="9">
    <source>
        <dbReference type="EMBL" id="RGT57683.1"/>
    </source>
</evidence>
<feature type="transmembrane region" description="Helical" evidence="8">
    <location>
        <begin position="111"/>
        <end position="128"/>
    </location>
</feature>
<keyword evidence="7 8" id="KW-0472">Membrane</keyword>
<evidence type="ECO:0000256" key="5">
    <source>
        <dbReference type="ARBA" id="ARBA00022989"/>
    </source>
</evidence>
<evidence type="ECO:0000256" key="2">
    <source>
        <dbReference type="ARBA" id="ARBA00022448"/>
    </source>
</evidence>
<evidence type="ECO:0000256" key="4">
    <source>
        <dbReference type="ARBA" id="ARBA00022692"/>
    </source>
</evidence>
<keyword evidence="2" id="KW-0813">Transport</keyword>
<dbReference type="GO" id="GO:0008324">
    <property type="term" value="F:monoatomic cation transmembrane transporter activity"/>
    <property type="evidence" value="ECO:0007669"/>
    <property type="project" value="InterPro"/>
</dbReference>
<feature type="transmembrane region" description="Helical" evidence="8">
    <location>
        <begin position="45"/>
        <end position="64"/>
    </location>
</feature>
<dbReference type="AlphaFoldDB" id="A0A412PHQ1"/>
<evidence type="ECO:0000256" key="1">
    <source>
        <dbReference type="ARBA" id="ARBA00004651"/>
    </source>
</evidence>
<comment type="caution">
    <text evidence="9">The sequence shown here is derived from an EMBL/GenBank/DDBJ whole genome shotgun (WGS) entry which is preliminary data.</text>
</comment>
<protein>
    <submittedName>
        <fullName evidence="9">Trk family potassium uptake protein</fullName>
    </submittedName>
</protein>
<sequence>MNFLRNKLHLTYPQMIILGFGAIIVFGALLLMTPFASQSGQWTPFINALFTSTSCVCVTGLIVYDTATYWSFFGQFVIIILIQIGGLGVVTVITSLALITGRRIGYLARSTLANSISISAVGGIIRLLQFICKITFMVEGFFALLMSFTFIPEFGLIKGIWYSIFHSISAFCNAGFDLMGVREPFSSLTSYVSNPIINISIMSLILIGGLSFSTWADIKEYKFNLHRYHMQSKIILLMTAILVVFPAIYFFFVDFTGMPLGTRILASFFQSVTPRTAGFNTVDLTKMSESSIFLQIILMLIGAAPGSTGGGMKITTFFVLVTTSMAIFRNRSRTESFGRTIPETIVRNSATILMLYISLCIGAAMVISVIENVPMVTAMYETASAIATVGLTLGITRDLTIVSRIILIFLMFAGRIGGLTLIYGMFPFRNQCLGRYIEENVAVG</sequence>
<evidence type="ECO:0000256" key="8">
    <source>
        <dbReference type="SAM" id="Phobius"/>
    </source>
</evidence>
<feature type="transmembrane region" description="Helical" evidence="8">
    <location>
        <begin position="349"/>
        <end position="370"/>
    </location>
</feature>
<feature type="transmembrane region" description="Helical" evidence="8">
    <location>
        <begin position="296"/>
        <end position="328"/>
    </location>
</feature>
<dbReference type="InterPro" id="IPR003445">
    <property type="entry name" value="Cat_transpt"/>
</dbReference>
<accession>A0A412PHQ1</accession>
<dbReference type="GO" id="GO:0030001">
    <property type="term" value="P:metal ion transport"/>
    <property type="evidence" value="ECO:0007669"/>
    <property type="project" value="UniProtKB-ARBA"/>
</dbReference>
<feature type="transmembrane region" description="Helical" evidence="8">
    <location>
        <begin position="405"/>
        <end position="426"/>
    </location>
</feature>
<dbReference type="EMBL" id="QRWX01000001">
    <property type="protein sequence ID" value="RGT57683.1"/>
    <property type="molecule type" value="Genomic_DNA"/>
</dbReference>
<evidence type="ECO:0000256" key="7">
    <source>
        <dbReference type="ARBA" id="ARBA00023136"/>
    </source>
</evidence>
<keyword evidence="3" id="KW-1003">Cell membrane</keyword>
<dbReference type="PANTHER" id="PTHR32024:SF1">
    <property type="entry name" value="KTR SYSTEM POTASSIUM UPTAKE PROTEIN B"/>
    <property type="match status" value="1"/>
</dbReference>
<evidence type="ECO:0000313" key="10">
    <source>
        <dbReference type="Proteomes" id="UP000284731"/>
    </source>
</evidence>
<keyword evidence="5 8" id="KW-1133">Transmembrane helix</keyword>
<keyword evidence="6" id="KW-0406">Ion transport</keyword>
<evidence type="ECO:0000256" key="3">
    <source>
        <dbReference type="ARBA" id="ARBA00022475"/>
    </source>
</evidence>